<dbReference type="AlphaFoldDB" id="A5BQC0"/>
<proteinExistence type="predicted"/>
<reference evidence="2" key="1">
    <citation type="journal article" date="2007" name="PLoS ONE">
        <title>The first genome sequence of an elite grapevine cultivar (Pinot noir Vitis vinifera L.): coping with a highly heterozygous genome.</title>
        <authorList>
            <person name="Velasco R."/>
            <person name="Zharkikh A."/>
            <person name="Troggio M."/>
            <person name="Cartwright D.A."/>
            <person name="Cestaro A."/>
            <person name="Pruss D."/>
            <person name="Pindo M."/>
            <person name="FitzGerald L.M."/>
            <person name="Vezzulli S."/>
            <person name="Reid J."/>
            <person name="Malacarne G."/>
            <person name="Iliev D."/>
            <person name="Coppola G."/>
            <person name="Wardell B."/>
            <person name="Micheletti D."/>
            <person name="Macalma T."/>
            <person name="Facci M."/>
            <person name="Mitchell J.T."/>
            <person name="Perazzolli M."/>
            <person name="Eldredge G."/>
            <person name="Gatto P."/>
            <person name="Oyzerski R."/>
            <person name="Moretto M."/>
            <person name="Gutin N."/>
            <person name="Stefanini M."/>
            <person name="Chen Y."/>
            <person name="Segala C."/>
            <person name="Davenport C."/>
            <person name="Dematte L."/>
            <person name="Mraz A."/>
            <person name="Battilana J."/>
            <person name="Stormo K."/>
            <person name="Costa F."/>
            <person name="Tao Q."/>
            <person name="Si-Ammour A."/>
            <person name="Harkins T."/>
            <person name="Lackey A."/>
            <person name="Perbost C."/>
            <person name="Taillon B."/>
            <person name="Stella A."/>
            <person name="Solovyev V."/>
            <person name="Fawcett J.A."/>
            <person name="Sterck L."/>
            <person name="Vandepoele K."/>
            <person name="Grando S.M."/>
            <person name="Toppo S."/>
            <person name="Moser C."/>
            <person name="Lanchbury J."/>
            <person name="Bogden R."/>
            <person name="Skolnick M."/>
            <person name="Sgaramella V."/>
            <person name="Bhatnagar S.K."/>
            <person name="Fontana P."/>
            <person name="Gutin A."/>
            <person name="Van de Peer Y."/>
            <person name="Salamini F."/>
            <person name="Viola R."/>
        </authorList>
    </citation>
    <scope>NUCLEOTIDE SEQUENCE</scope>
</reference>
<feature type="compositionally biased region" description="Low complexity" evidence="1">
    <location>
        <begin position="7"/>
        <end position="29"/>
    </location>
</feature>
<evidence type="ECO:0000256" key="1">
    <source>
        <dbReference type="SAM" id="MobiDB-lite"/>
    </source>
</evidence>
<name>A5BQC0_VITVI</name>
<dbReference type="EMBL" id="AM467400">
    <property type="protein sequence ID" value="CAN68202.1"/>
    <property type="molecule type" value="Genomic_DNA"/>
</dbReference>
<evidence type="ECO:0000313" key="2">
    <source>
        <dbReference type="EMBL" id="CAN68202.1"/>
    </source>
</evidence>
<organism evidence="2">
    <name type="scientific">Vitis vinifera</name>
    <name type="common">Grape</name>
    <dbReference type="NCBI Taxonomy" id="29760"/>
    <lineage>
        <taxon>Eukaryota</taxon>
        <taxon>Viridiplantae</taxon>
        <taxon>Streptophyta</taxon>
        <taxon>Embryophyta</taxon>
        <taxon>Tracheophyta</taxon>
        <taxon>Spermatophyta</taxon>
        <taxon>Magnoliopsida</taxon>
        <taxon>eudicotyledons</taxon>
        <taxon>Gunneridae</taxon>
        <taxon>Pentapetalae</taxon>
        <taxon>rosids</taxon>
        <taxon>Vitales</taxon>
        <taxon>Vitaceae</taxon>
        <taxon>Viteae</taxon>
        <taxon>Vitis</taxon>
    </lineage>
</organism>
<protein>
    <submittedName>
        <fullName evidence="2">Uncharacterized protein</fullName>
    </submittedName>
</protein>
<gene>
    <name evidence="2" type="ORF">VITISV_008300</name>
</gene>
<accession>A5BQC0</accession>
<feature type="region of interest" description="Disordered" evidence="1">
    <location>
        <begin position="1"/>
        <end position="33"/>
    </location>
</feature>
<sequence length="118" mass="12637">MPSIGLTPKATSSTPPTTSRTPPVVPATSAPHPSESTIVISISEFRGLCHTLETLTATQSILAQQMAVFLLYDSYSMSLKRYHFLPIVSIALATLRAMLSLVGGKVEEGSFVINAKLF</sequence>